<evidence type="ECO:0000313" key="1">
    <source>
        <dbReference type="EMBL" id="MFC7403699.1"/>
    </source>
</evidence>
<evidence type="ECO:0000313" key="2">
    <source>
        <dbReference type="Proteomes" id="UP001596455"/>
    </source>
</evidence>
<accession>A0ABW2Q2I3</accession>
<dbReference type="EMBL" id="JBHTCQ010000001">
    <property type="protein sequence ID" value="MFC7403699.1"/>
    <property type="molecule type" value="Genomic_DNA"/>
</dbReference>
<sequence length="45" mass="5287">MNQSMIDLFVARMLTQSLDELLEDAHTRRLRKQKQRQNGVDVTSL</sequence>
<organism evidence="1 2">
    <name type="scientific">Georgenia alba</name>
    <dbReference type="NCBI Taxonomy" id="2233858"/>
    <lineage>
        <taxon>Bacteria</taxon>
        <taxon>Bacillati</taxon>
        <taxon>Actinomycetota</taxon>
        <taxon>Actinomycetes</taxon>
        <taxon>Micrococcales</taxon>
        <taxon>Bogoriellaceae</taxon>
        <taxon>Georgenia</taxon>
    </lineage>
</organism>
<reference evidence="2" key="1">
    <citation type="journal article" date="2019" name="Int. J. Syst. Evol. Microbiol.">
        <title>The Global Catalogue of Microorganisms (GCM) 10K type strain sequencing project: providing services to taxonomists for standard genome sequencing and annotation.</title>
        <authorList>
            <consortium name="The Broad Institute Genomics Platform"/>
            <consortium name="The Broad Institute Genome Sequencing Center for Infectious Disease"/>
            <person name="Wu L."/>
            <person name="Ma J."/>
        </authorList>
    </citation>
    <scope>NUCLEOTIDE SEQUENCE [LARGE SCALE GENOMIC DNA]</scope>
    <source>
        <strain evidence="2">JCM 1490</strain>
    </source>
</reference>
<comment type="caution">
    <text evidence="1">The sequence shown here is derived from an EMBL/GenBank/DDBJ whole genome shotgun (WGS) entry which is preliminary data.</text>
</comment>
<evidence type="ECO:0008006" key="3">
    <source>
        <dbReference type="Google" id="ProtNLM"/>
    </source>
</evidence>
<protein>
    <recommendedName>
        <fullName evidence="3">IS256 family transposase</fullName>
    </recommendedName>
</protein>
<dbReference type="Proteomes" id="UP001596455">
    <property type="component" value="Unassembled WGS sequence"/>
</dbReference>
<gene>
    <name evidence="1" type="ORF">ACFQQL_01155</name>
</gene>
<proteinExistence type="predicted"/>
<keyword evidence="2" id="KW-1185">Reference proteome</keyword>
<name>A0ABW2Q2I3_9MICO</name>
<dbReference type="RefSeq" id="WP_382390407.1">
    <property type="nucleotide sequence ID" value="NZ_JBHTCQ010000001.1"/>
</dbReference>